<reference evidence="8" key="1">
    <citation type="submission" date="2025-08" db="UniProtKB">
        <authorList>
            <consortium name="RefSeq"/>
        </authorList>
    </citation>
    <scope>IDENTIFICATION</scope>
    <source>
        <tissue evidence="8">Testes</tissue>
    </source>
</reference>
<evidence type="ECO:0000313" key="7">
    <source>
        <dbReference type="Proteomes" id="UP000694865"/>
    </source>
</evidence>
<dbReference type="RefSeq" id="XP_006824536.1">
    <property type="nucleotide sequence ID" value="XM_006824473.1"/>
</dbReference>
<dbReference type="InterPro" id="IPR000620">
    <property type="entry name" value="EamA_dom"/>
</dbReference>
<evidence type="ECO:0000256" key="3">
    <source>
        <dbReference type="ARBA" id="ARBA00022989"/>
    </source>
</evidence>
<name>A0ABM0MWZ5_SACKO</name>
<accession>A0ABM0MWZ5</accession>
<evidence type="ECO:0000259" key="6">
    <source>
        <dbReference type="Pfam" id="PF00892"/>
    </source>
</evidence>
<evidence type="ECO:0000256" key="2">
    <source>
        <dbReference type="ARBA" id="ARBA00022692"/>
    </source>
</evidence>
<feature type="transmembrane region" description="Helical" evidence="5">
    <location>
        <begin position="229"/>
        <end position="251"/>
    </location>
</feature>
<organism evidence="7 8">
    <name type="scientific">Saccoglossus kowalevskii</name>
    <name type="common">Acorn worm</name>
    <dbReference type="NCBI Taxonomy" id="10224"/>
    <lineage>
        <taxon>Eukaryota</taxon>
        <taxon>Metazoa</taxon>
        <taxon>Hemichordata</taxon>
        <taxon>Enteropneusta</taxon>
        <taxon>Harrimaniidae</taxon>
        <taxon>Saccoglossus</taxon>
    </lineage>
</organism>
<dbReference type="Proteomes" id="UP000694865">
    <property type="component" value="Unplaced"/>
</dbReference>
<feature type="transmembrane region" description="Helical" evidence="5">
    <location>
        <begin position="267"/>
        <end position="286"/>
    </location>
</feature>
<comment type="subcellular location">
    <subcellularLocation>
        <location evidence="1">Membrane</location>
        <topology evidence="1">Multi-pass membrane protein</topology>
    </subcellularLocation>
</comment>
<keyword evidence="7" id="KW-1185">Reference proteome</keyword>
<dbReference type="PANTHER" id="PTHR22911:SF6">
    <property type="entry name" value="SOLUTE CARRIER FAMILY 35 MEMBER G1"/>
    <property type="match status" value="1"/>
</dbReference>
<dbReference type="PANTHER" id="PTHR22911">
    <property type="entry name" value="ACYL-MALONYL CONDENSING ENZYME-RELATED"/>
    <property type="match status" value="1"/>
</dbReference>
<feature type="domain" description="EamA" evidence="6">
    <location>
        <begin position="203"/>
        <end position="340"/>
    </location>
</feature>
<feature type="transmembrane region" description="Helical" evidence="5">
    <location>
        <begin position="298"/>
        <end position="318"/>
    </location>
</feature>
<gene>
    <name evidence="8" type="primary">LOC102805528</name>
</gene>
<dbReference type="Gene3D" id="1.10.3730.20">
    <property type="match status" value="1"/>
</dbReference>
<protein>
    <submittedName>
        <fullName evidence="8">Uncharacterized protein LOC102805528</fullName>
    </submittedName>
</protein>
<feature type="transmembrane region" description="Helical" evidence="5">
    <location>
        <begin position="174"/>
        <end position="193"/>
    </location>
</feature>
<keyword evidence="2 5" id="KW-0812">Transmembrane</keyword>
<keyword evidence="3 5" id="KW-1133">Transmembrane helix</keyword>
<feature type="transmembrane region" description="Helical" evidence="5">
    <location>
        <begin position="205"/>
        <end position="222"/>
    </location>
</feature>
<evidence type="ECO:0000256" key="1">
    <source>
        <dbReference type="ARBA" id="ARBA00004141"/>
    </source>
</evidence>
<feature type="transmembrane region" description="Helical" evidence="5">
    <location>
        <begin position="86"/>
        <end position="104"/>
    </location>
</feature>
<dbReference type="GeneID" id="102805528"/>
<evidence type="ECO:0000256" key="5">
    <source>
        <dbReference type="SAM" id="Phobius"/>
    </source>
</evidence>
<feature type="domain" description="EamA" evidence="6">
    <location>
        <begin position="53"/>
        <end position="188"/>
    </location>
</feature>
<evidence type="ECO:0000313" key="8">
    <source>
        <dbReference type="RefSeq" id="XP_006824536.1"/>
    </source>
</evidence>
<feature type="transmembrane region" description="Helical" evidence="5">
    <location>
        <begin position="116"/>
        <end position="135"/>
    </location>
</feature>
<evidence type="ECO:0000256" key="4">
    <source>
        <dbReference type="ARBA" id="ARBA00023136"/>
    </source>
</evidence>
<dbReference type="InterPro" id="IPR037185">
    <property type="entry name" value="EmrE-like"/>
</dbReference>
<sequence length="362" mass="39792">MEPNCNKDQLITEDLIRVSNVFELHTITDKIDDLPINESQSMDKEHHYWKAFLGITMGLLSGASLAIYDTFALLCIKIGYSPSQVILVKSLMMMAITIPLLVYKKINIVSLRRQDTLLNIAKSICEIAGSLLFYYGMSNIGVGDASSIAAGTTPIFTPLFACIFIQETFKFHNCVSVVTNVIGIVLISHPNFIFDTDTNAPPLGYVYALLAGILLAIGAVCSRAMSHGLSLIVVVFYNGLCGTIIMLILVYPTSNDRIYTLIPECPIAIAYLVGVVAFFVAFLYSFNRSLQLQSAGKTTILFNINIVTGFVADAIVFHKHIVDLEIIGSALVILSSIIVFVTTCFEMKHRVGEETNLLEKPK</sequence>
<dbReference type="Pfam" id="PF00892">
    <property type="entry name" value="EamA"/>
    <property type="match status" value="2"/>
</dbReference>
<dbReference type="SUPFAM" id="SSF103481">
    <property type="entry name" value="Multidrug resistance efflux transporter EmrE"/>
    <property type="match status" value="1"/>
</dbReference>
<proteinExistence type="predicted"/>
<keyword evidence="4 5" id="KW-0472">Membrane</keyword>
<feature type="transmembrane region" description="Helical" evidence="5">
    <location>
        <begin position="324"/>
        <end position="345"/>
    </location>
</feature>
<feature type="transmembrane region" description="Helical" evidence="5">
    <location>
        <begin position="147"/>
        <end position="165"/>
    </location>
</feature>
<feature type="transmembrane region" description="Helical" evidence="5">
    <location>
        <begin position="51"/>
        <end position="80"/>
    </location>
</feature>